<name>A0AAD5MH03_PARTN</name>
<evidence type="ECO:0000313" key="3">
    <source>
        <dbReference type="EMBL" id="KAJ1359200.1"/>
    </source>
</evidence>
<feature type="transmembrane region" description="Helical" evidence="1">
    <location>
        <begin position="33"/>
        <end position="53"/>
    </location>
</feature>
<evidence type="ECO:0000313" key="2">
    <source>
        <dbReference type="EMBL" id="KAJ1347584.1"/>
    </source>
</evidence>
<evidence type="ECO:0000256" key="1">
    <source>
        <dbReference type="SAM" id="Phobius"/>
    </source>
</evidence>
<accession>A0AAD5MH03</accession>
<gene>
    <name evidence="2" type="ORF">KIN20_002680</name>
    <name evidence="3" type="ORF">KIN20_017884</name>
</gene>
<dbReference type="Proteomes" id="UP001196413">
    <property type="component" value="Unassembled WGS sequence"/>
</dbReference>
<dbReference type="EMBL" id="JAHQIW010003572">
    <property type="protein sequence ID" value="KAJ1359200.1"/>
    <property type="molecule type" value="Genomic_DNA"/>
</dbReference>
<keyword evidence="4" id="KW-1185">Reference proteome</keyword>
<reference evidence="2" key="1">
    <citation type="submission" date="2021-06" db="EMBL/GenBank/DDBJ databases">
        <title>Parelaphostrongylus tenuis whole genome reference sequence.</title>
        <authorList>
            <person name="Garwood T.J."/>
            <person name="Larsen P.A."/>
            <person name="Fountain-Jones N.M."/>
            <person name="Garbe J.R."/>
            <person name="Macchietto M.G."/>
            <person name="Kania S.A."/>
            <person name="Gerhold R.W."/>
            <person name="Richards J.E."/>
            <person name="Wolf T.M."/>
        </authorList>
    </citation>
    <scope>NUCLEOTIDE SEQUENCE</scope>
    <source>
        <strain evidence="2">MNPRO001-30</strain>
        <tissue evidence="2">Meninges</tissue>
    </source>
</reference>
<evidence type="ECO:0000313" key="4">
    <source>
        <dbReference type="Proteomes" id="UP001196413"/>
    </source>
</evidence>
<keyword evidence="1" id="KW-1133">Transmembrane helix</keyword>
<proteinExistence type="predicted"/>
<organism evidence="2 4">
    <name type="scientific">Parelaphostrongylus tenuis</name>
    <name type="common">Meningeal worm</name>
    <dbReference type="NCBI Taxonomy" id="148309"/>
    <lineage>
        <taxon>Eukaryota</taxon>
        <taxon>Metazoa</taxon>
        <taxon>Ecdysozoa</taxon>
        <taxon>Nematoda</taxon>
        <taxon>Chromadorea</taxon>
        <taxon>Rhabditida</taxon>
        <taxon>Rhabditina</taxon>
        <taxon>Rhabditomorpha</taxon>
        <taxon>Strongyloidea</taxon>
        <taxon>Metastrongylidae</taxon>
        <taxon>Parelaphostrongylus</taxon>
    </lineage>
</organism>
<protein>
    <submittedName>
        <fullName evidence="2">Uncharacterized protein</fullName>
    </submittedName>
</protein>
<comment type="caution">
    <text evidence="2">The sequence shown here is derived from an EMBL/GenBank/DDBJ whole genome shotgun (WGS) entry which is preliminary data.</text>
</comment>
<keyword evidence="1" id="KW-0472">Membrane</keyword>
<sequence length="67" mass="8113">MQVRLINRIIAVVVHFRFSHLGIKLCRKSRQRLLYCFLHIVPLHLLQLIAMFYKSASRIQIDIRRLR</sequence>
<dbReference type="EMBL" id="JAHQIW010000346">
    <property type="protein sequence ID" value="KAJ1347584.1"/>
    <property type="molecule type" value="Genomic_DNA"/>
</dbReference>
<dbReference type="AlphaFoldDB" id="A0AAD5MH03"/>
<keyword evidence="1" id="KW-0812">Transmembrane</keyword>